<accession>Q7VI27</accession>
<evidence type="ECO:0000256" key="1">
    <source>
        <dbReference type="SAM" id="Phobius"/>
    </source>
</evidence>
<evidence type="ECO:0000313" key="3">
    <source>
        <dbReference type="Proteomes" id="UP000002495"/>
    </source>
</evidence>
<dbReference type="KEGG" id="hhe:HH_0781"/>
<sequence length="42" mass="5250">MNELKFTIHYEYLYFFLRNFGIYAFTLFLFSKFYDTIGFKVT</sequence>
<feature type="transmembrane region" description="Helical" evidence="1">
    <location>
        <begin position="12"/>
        <end position="30"/>
    </location>
</feature>
<keyword evidence="1" id="KW-0472">Membrane</keyword>
<keyword evidence="3" id="KW-1185">Reference proteome</keyword>
<proteinExistence type="predicted"/>
<dbReference type="Proteomes" id="UP000002495">
    <property type="component" value="Chromosome"/>
</dbReference>
<organism evidence="2 3">
    <name type="scientific">Helicobacter hepaticus (strain ATCC 51449 / 3B1)</name>
    <dbReference type="NCBI Taxonomy" id="235279"/>
    <lineage>
        <taxon>Bacteria</taxon>
        <taxon>Pseudomonadati</taxon>
        <taxon>Campylobacterota</taxon>
        <taxon>Epsilonproteobacteria</taxon>
        <taxon>Campylobacterales</taxon>
        <taxon>Helicobacteraceae</taxon>
        <taxon>Helicobacter</taxon>
    </lineage>
</organism>
<dbReference type="EMBL" id="AE017125">
    <property type="protein sequence ID" value="AAP77378.1"/>
    <property type="molecule type" value="Genomic_DNA"/>
</dbReference>
<name>Q7VI27_HELHP</name>
<keyword evidence="1" id="KW-1133">Transmembrane helix</keyword>
<dbReference type="AlphaFoldDB" id="Q7VI27"/>
<evidence type="ECO:0000313" key="2">
    <source>
        <dbReference type="EMBL" id="AAP77378.1"/>
    </source>
</evidence>
<dbReference type="STRING" id="235279.HH_0781"/>
<dbReference type="HOGENOM" id="CLU_3252447_0_0_7"/>
<keyword evidence="1" id="KW-0812">Transmembrane</keyword>
<reference evidence="2 3" key="1">
    <citation type="journal article" date="2003" name="Proc. Natl. Acad. Sci. U.S.A.">
        <title>The complete genome sequence of the carcinogenic bacterium Helicobacter hepaticus.</title>
        <authorList>
            <person name="Suerbaum S."/>
            <person name="Josenhans C."/>
            <person name="Sterzenbach T."/>
            <person name="Drescher B."/>
            <person name="Brandt P."/>
            <person name="Bell M."/>
            <person name="Droege M."/>
            <person name="Fartmann B."/>
            <person name="Fischer H.-P."/>
            <person name="Ge Z."/>
            <person name="Hoerster A."/>
            <person name="Holland R."/>
            <person name="Klein K."/>
            <person name="Koenig J."/>
            <person name="Macko L."/>
            <person name="Mendz G.L."/>
            <person name="Nyakatura G."/>
            <person name="Schauer D.B."/>
            <person name="Shen Z."/>
            <person name="Weber J."/>
            <person name="Frosch M."/>
            <person name="Fox J.G."/>
        </authorList>
    </citation>
    <scope>NUCLEOTIDE SEQUENCE [LARGE SCALE GENOMIC DNA]</scope>
    <source>
        <strain evidence="3">ATCC 51449 / 3B1</strain>
    </source>
</reference>
<gene>
    <name evidence="2" type="ordered locus">HH_0781</name>
</gene>
<protein>
    <submittedName>
        <fullName evidence="2">Uncharacterized protein</fullName>
    </submittedName>
</protein>